<feature type="region of interest" description="Disordered" evidence="4">
    <location>
        <begin position="556"/>
        <end position="627"/>
    </location>
</feature>
<comment type="function">
    <text evidence="3">Required for cytoplasmic pre-assembly of axonemal dyneins, thereby playing a central role in motility in cilia and flagella. Involved in pre-assembly of dynein arm complexes in the cytoplasm before intraflagellar transport loads them for the ciliary compartment.</text>
</comment>
<dbReference type="GO" id="GO:0120293">
    <property type="term" value="C:dynein axonemal particle"/>
    <property type="evidence" value="ECO:0007669"/>
    <property type="project" value="UniProtKB-SubCell"/>
</dbReference>
<dbReference type="InterPro" id="IPR050734">
    <property type="entry name" value="PIH1/Kintoun_subfamily"/>
</dbReference>
<feature type="compositionally biased region" description="Basic and acidic residues" evidence="4">
    <location>
        <begin position="571"/>
        <end position="585"/>
    </location>
</feature>
<dbReference type="GO" id="GO:0070286">
    <property type="term" value="P:axonemal dynein complex assembly"/>
    <property type="evidence" value="ECO:0007669"/>
    <property type="project" value="UniProtKB-UniRule"/>
</dbReference>
<feature type="region of interest" description="Disordered" evidence="4">
    <location>
        <begin position="223"/>
        <end position="260"/>
    </location>
</feature>
<feature type="region of interest" description="Disordered" evidence="4">
    <location>
        <begin position="733"/>
        <end position="796"/>
    </location>
</feature>
<evidence type="ECO:0000256" key="3">
    <source>
        <dbReference type="HAMAP-Rule" id="MF_03069"/>
    </source>
</evidence>
<dbReference type="Proteomes" id="UP000801492">
    <property type="component" value="Unassembled WGS sequence"/>
</dbReference>
<keyword evidence="1 3" id="KW-0963">Cytoplasm</keyword>
<evidence type="ECO:0000256" key="2">
    <source>
        <dbReference type="ARBA" id="ARBA00024190"/>
    </source>
</evidence>
<feature type="compositionally biased region" description="Basic residues" evidence="4">
    <location>
        <begin position="586"/>
        <end position="596"/>
    </location>
</feature>
<evidence type="ECO:0000256" key="1">
    <source>
        <dbReference type="ARBA" id="ARBA00022490"/>
    </source>
</evidence>
<protein>
    <recommendedName>
        <fullName evidence="3">Protein kintoun</fullName>
    </recommendedName>
    <alternativeName>
        <fullName evidence="3">Dynein assembly factor 2, axonemal homolog</fullName>
    </alternativeName>
</protein>
<evidence type="ECO:0000259" key="6">
    <source>
        <dbReference type="Pfam" id="PF18201"/>
    </source>
</evidence>
<feature type="compositionally biased region" description="Basic and acidic residues" evidence="4">
    <location>
        <begin position="783"/>
        <end position="796"/>
    </location>
</feature>
<feature type="domain" description="PIH1 N-terminal" evidence="5">
    <location>
        <begin position="41"/>
        <end position="203"/>
    </location>
</feature>
<feature type="domain" description="PIH1D1/2/3 CS-like" evidence="6">
    <location>
        <begin position="259"/>
        <end position="360"/>
    </location>
</feature>
<dbReference type="Pfam" id="PF18201">
    <property type="entry name" value="PIH1_CS"/>
    <property type="match status" value="1"/>
</dbReference>
<feature type="compositionally biased region" description="Basic residues" evidence="4">
    <location>
        <begin position="235"/>
        <end position="248"/>
    </location>
</feature>
<dbReference type="EMBL" id="VTPC01090677">
    <property type="protein sequence ID" value="KAF2881948.1"/>
    <property type="molecule type" value="Genomic_DNA"/>
</dbReference>
<dbReference type="InterPro" id="IPR034727">
    <property type="entry name" value="Kintoun"/>
</dbReference>
<evidence type="ECO:0000259" key="5">
    <source>
        <dbReference type="Pfam" id="PF08190"/>
    </source>
</evidence>
<dbReference type="PANTHER" id="PTHR22997">
    <property type="entry name" value="PIH1 DOMAIN-CONTAINING PROTEIN 1"/>
    <property type="match status" value="1"/>
</dbReference>
<gene>
    <name evidence="7" type="ORF">ILUMI_24221</name>
</gene>
<organism evidence="7 8">
    <name type="scientific">Ignelater luminosus</name>
    <name type="common">Cucubano</name>
    <name type="synonym">Pyrophorus luminosus</name>
    <dbReference type="NCBI Taxonomy" id="2038154"/>
    <lineage>
        <taxon>Eukaryota</taxon>
        <taxon>Metazoa</taxon>
        <taxon>Ecdysozoa</taxon>
        <taxon>Arthropoda</taxon>
        <taxon>Hexapoda</taxon>
        <taxon>Insecta</taxon>
        <taxon>Pterygota</taxon>
        <taxon>Neoptera</taxon>
        <taxon>Endopterygota</taxon>
        <taxon>Coleoptera</taxon>
        <taxon>Polyphaga</taxon>
        <taxon>Elateriformia</taxon>
        <taxon>Elateroidea</taxon>
        <taxon>Elateridae</taxon>
        <taxon>Agrypninae</taxon>
        <taxon>Pyrophorini</taxon>
        <taxon>Ignelater</taxon>
    </lineage>
</organism>
<dbReference type="PANTHER" id="PTHR22997:SF3">
    <property type="entry name" value="PROTEIN KINTOUN"/>
    <property type="match status" value="1"/>
</dbReference>
<comment type="subcellular location">
    <subcellularLocation>
        <location evidence="3">Cytoplasm</location>
    </subcellularLocation>
    <subcellularLocation>
        <location evidence="2">Dynein axonemal particle</location>
    </subcellularLocation>
</comment>
<feature type="compositionally biased region" description="Acidic residues" evidence="4">
    <location>
        <begin position="606"/>
        <end position="622"/>
    </location>
</feature>
<evidence type="ECO:0000313" key="8">
    <source>
        <dbReference type="Proteomes" id="UP000801492"/>
    </source>
</evidence>
<proteinExistence type="inferred from homology"/>
<evidence type="ECO:0000313" key="7">
    <source>
        <dbReference type="EMBL" id="KAF2881948.1"/>
    </source>
</evidence>
<dbReference type="HAMAP" id="MF_03069">
    <property type="entry name" value="Kintoun"/>
    <property type="match status" value="1"/>
</dbReference>
<dbReference type="OrthoDB" id="546764at2759"/>
<dbReference type="InterPro" id="IPR012981">
    <property type="entry name" value="PIH1_N"/>
</dbReference>
<dbReference type="GO" id="GO:0060285">
    <property type="term" value="P:cilium-dependent cell motility"/>
    <property type="evidence" value="ECO:0007669"/>
    <property type="project" value="UniProtKB-UniRule"/>
</dbReference>
<dbReference type="InterPro" id="IPR041442">
    <property type="entry name" value="PIH1D1/2/3_CS-like"/>
</dbReference>
<sequence>MASSYDSFKELNLTRDEVERITDALKDKKFRQLLTEYVDEVRDPENQRLFQKEITQLEKERGVDVTFINPVAGYVIKTSVNGNKKGFINICANEHIQKPAANPDVKEGARGLHWSLPHSLAPPREDVDKKGVRCQVFDVVFHPDTLHLAQRNKAFRDMVNNTACDAVESNFDVTLDKKNLKFPKLQYKGFPQPAVVRKPSTEKPPELSPEEKEIMDKFYAQAGAGEYPPKPQQKSPKKSRKPPNNKKSSKSEDDKTSVYTTPKYVIKHRRHIEMEEFTEHKNCKINTAIPKELIIEVNLPLLKSSTDIILDVAEKTLQLTSEKPAKYKLVLTLPYRVNQDNGNAKFDKDLKKLVITLPVKINTSLTLTDVAKDDSGVESDHGSSSSPIDEIDQNSLVTEINSEEFKNAAEENKWEVDAGEEVQQLLDSNLHYSSPEFTSHIFENTIAFTLNVKNVDETSISNMVKKNAIHLKFSSISSGFYPIHYAFYMKLPNHNIDTDNLSVEVWDNNVIVQINYIPCDNKIRSYLFGLDENNLAEKFFEEPSIISEMLEKNVLEEPSSSEIVQNNSNIEDNKEEKSIKRESKIGKGRKKGKPGLKKRETTASEVEVESLDAETTETEEEEEKGKIECVETKQSTAIDIVGAYSESSSDEISHSFSPTKSRGILKSISNSRRFGRSISESGLDDVAWTSSIENCHTSVDSVIPEEGEMSTSLKKTVRFNDVVSRQLFRSNSSILGQRKKNQRKAKAKKRAQERRHSEGEISEVDDKKERDTETGDECENIENNEKGKSQEKSDVDQKDYFASDIFQLDMNF</sequence>
<evidence type="ECO:0000256" key="4">
    <source>
        <dbReference type="SAM" id="MobiDB-lite"/>
    </source>
</evidence>
<reference evidence="7" key="1">
    <citation type="submission" date="2019-08" db="EMBL/GenBank/DDBJ databases">
        <title>The genome of the North American firefly Photinus pyralis.</title>
        <authorList>
            <consortium name="Photinus pyralis genome working group"/>
            <person name="Fallon T.R."/>
            <person name="Sander Lower S.E."/>
            <person name="Weng J.-K."/>
        </authorList>
    </citation>
    <scope>NUCLEOTIDE SEQUENCE</scope>
    <source>
        <strain evidence="7">TRF0915ILg1</strain>
        <tissue evidence="7">Whole body</tissue>
    </source>
</reference>
<feature type="compositionally biased region" description="Polar residues" evidence="4">
    <location>
        <begin position="558"/>
        <end position="570"/>
    </location>
</feature>
<dbReference type="AlphaFoldDB" id="A0A8K0C7F4"/>
<feature type="compositionally biased region" description="Basic residues" evidence="4">
    <location>
        <begin position="737"/>
        <end position="753"/>
    </location>
</feature>
<comment type="similarity">
    <text evidence="3">Belongs to the PIH1 family. Kintoun subfamily.</text>
</comment>
<feature type="compositionally biased region" description="Basic and acidic residues" evidence="4">
    <location>
        <begin position="754"/>
        <end position="773"/>
    </location>
</feature>
<keyword evidence="8" id="KW-1185">Reference proteome</keyword>
<accession>A0A8K0C7F4</accession>
<comment type="caution">
    <text evidence="7">The sequence shown here is derived from an EMBL/GenBank/DDBJ whole genome shotgun (WGS) entry which is preliminary data.</text>
</comment>
<dbReference type="Pfam" id="PF08190">
    <property type="entry name" value="PIH1"/>
    <property type="match status" value="1"/>
</dbReference>
<name>A0A8K0C7F4_IGNLU</name>